<geneLocation type="plasmid" evidence="1">
    <name>unnamed</name>
</geneLocation>
<protein>
    <submittedName>
        <fullName evidence="1">Uncharacterized protein</fullName>
    </submittedName>
</protein>
<dbReference type="RefSeq" id="WP_322463965.1">
    <property type="nucleotide sequence ID" value="NZ_JAXOJX010000001.1"/>
</dbReference>
<accession>A0ABU5I9R1</accession>
<evidence type="ECO:0000313" key="2">
    <source>
        <dbReference type="Proteomes" id="UP001293718"/>
    </source>
</evidence>
<keyword evidence="1" id="KW-0614">Plasmid</keyword>
<evidence type="ECO:0000313" key="1">
    <source>
        <dbReference type="EMBL" id="MDZ5455270.1"/>
    </source>
</evidence>
<dbReference type="Proteomes" id="UP001293718">
    <property type="component" value="Unassembled WGS sequence"/>
</dbReference>
<comment type="caution">
    <text evidence="1">The sequence shown here is derived from an EMBL/GenBank/DDBJ whole genome shotgun (WGS) entry which is preliminary data.</text>
</comment>
<reference evidence="1 2" key="1">
    <citation type="submission" date="2023-11" db="EMBL/GenBank/DDBJ databases">
        <title>Draft genome of Azohydromonas lata strain H1 (DSM1123), a polyhydroxyalkanoate producer.</title>
        <authorList>
            <person name="Traversa D."/>
            <person name="D'Addabbo P."/>
            <person name="Pazzani C."/>
            <person name="Manzari C."/>
            <person name="Chiara M."/>
            <person name="Scrascia M."/>
        </authorList>
    </citation>
    <scope>NUCLEOTIDE SEQUENCE [LARGE SCALE GENOMIC DNA]</scope>
    <source>
        <strain evidence="1 2">H1</strain>
        <plasmid evidence="1">unnamed</plasmid>
    </source>
</reference>
<sequence>MRNLDILSDMPKLAHHNCAHQLDAWVNAATHKRLAKNKGPKVKGRRWVCTQCVGATLPQDLPIFCNDNVVRCSKDFPTSSPILNIFGFEFTVNALRMAHQVQYRRPRICGSGTFVPTVGDLFFDPVAGKYCKDNFIGALRPGPLDTELMGRYFDSNRTNSNAARFIEAVYYWGGGYKLHKTMMNAAARAGVNIGAKVMGGLGLYFGRAPTLTPGDVLNHLVSGVDYMGIAFGSKLLRMLDPNVYVVLDAVLSKGFGINISFSDYDLLCCEFARLQSSHGVSVISNVGTLETSLFYLVQDGVSASRP</sequence>
<proteinExistence type="predicted"/>
<gene>
    <name evidence="1" type="ORF">SM757_01660</name>
</gene>
<name>A0ABU5I9R1_9BURK</name>
<dbReference type="EMBL" id="JAXOJX010000001">
    <property type="protein sequence ID" value="MDZ5455270.1"/>
    <property type="molecule type" value="Genomic_DNA"/>
</dbReference>
<keyword evidence="2" id="KW-1185">Reference proteome</keyword>
<organism evidence="1 2">
    <name type="scientific">Azohydromonas lata</name>
    <dbReference type="NCBI Taxonomy" id="45677"/>
    <lineage>
        <taxon>Bacteria</taxon>
        <taxon>Pseudomonadati</taxon>
        <taxon>Pseudomonadota</taxon>
        <taxon>Betaproteobacteria</taxon>
        <taxon>Burkholderiales</taxon>
        <taxon>Sphaerotilaceae</taxon>
        <taxon>Azohydromonas</taxon>
    </lineage>
</organism>